<dbReference type="PRINTS" id="PR00452">
    <property type="entry name" value="SH3DOMAIN"/>
</dbReference>
<dbReference type="Proteomes" id="UP000235388">
    <property type="component" value="Unassembled WGS sequence"/>
</dbReference>
<feature type="transmembrane region" description="Helical" evidence="11">
    <location>
        <begin position="175"/>
        <end position="196"/>
    </location>
</feature>
<feature type="transmembrane region" description="Helical" evidence="11">
    <location>
        <begin position="208"/>
        <end position="227"/>
    </location>
</feature>
<evidence type="ECO:0000256" key="1">
    <source>
        <dbReference type="ARBA" id="ARBA00004651"/>
    </source>
</evidence>
<dbReference type="SMART" id="SM00326">
    <property type="entry name" value="SH3"/>
    <property type="match status" value="1"/>
</dbReference>
<protein>
    <recommendedName>
        <fullName evidence="12">SH3 domain-containing protein</fullName>
    </recommendedName>
</protein>
<comment type="similarity">
    <text evidence="2">Belongs to the SHO1 family.</text>
</comment>
<gene>
    <name evidence="13" type="ORF">PCANC_20221</name>
</gene>
<dbReference type="GO" id="GO:0005886">
    <property type="term" value="C:plasma membrane"/>
    <property type="evidence" value="ECO:0007669"/>
    <property type="project" value="UniProtKB-SubCell"/>
</dbReference>
<feature type="region of interest" description="Disordered" evidence="10">
    <location>
        <begin position="362"/>
        <end position="428"/>
    </location>
</feature>
<feature type="compositionally biased region" description="Polar residues" evidence="10">
    <location>
        <begin position="401"/>
        <end position="411"/>
    </location>
</feature>
<dbReference type="Gene3D" id="2.30.30.40">
    <property type="entry name" value="SH3 Domains"/>
    <property type="match status" value="1"/>
</dbReference>
<dbReference type="InterPro" id="IPR035522">
    <property type="entry name" value="Sho1_SH3"/>
</dbReference>
<feature type="transmembrane region" description="Helical" evidence="11">
    <location>
        <begin position="133"/>
        <end position="155"/>
    </location>
</feature>
<proteinExistence type="inferred from homology"/>
<dbReference type="STRING" id="200324.A0A2N5U3S6"/>
<evidence type="ECO:0000256" key="8">
    <source>
        <dbReference type="ARBA" id="ARBA00023136"/>
    </source>
</evidence>
<evidence type="ECO:0000256" key="3">
    <source>
        <dbReference type="ARBA" id="ARBA00022443"/>
    </source>
</evidence>
<evidence type="ECO:0000256" key="9">
    <source>
        <dbReference type="PROSITE-ProRule" id="PRU00192"/>
    </source>
</evidence>
<dbReference type="InterPro" id="IPR001452">
    <property type="entry name" value="SH3_domain"/>
</dbReference>
<evidence type="ECO:0000256" key="7">
    <source>
        <dbReference type="ARBA" id="ARBA00023016"/>
    </source>
</evidence>
<evidence type="ECO:0000256" key="10">
    <source>
        <dbReference type="SAM" id="MobiDB-lite"/>
    </source>
</evidence>
<keyword evidence="3 9" id="KW-0728">SH3 domain</keyword>
<dbReference type="Pfam" id="PF00018">
    <property type="entry name" value="SH3_1"/>
    <property type="match status" value="1"/>
</dbReference>
<dbReference type="PANTHER" id="PTHR15735:SF20">
    <property type="entry name" value="HIGH OSMOLARITY SIGNALING PROTEIN SHO1"/>
    <property type="match status" value="1"/>
</dbReference>
<dbReference type="PANTHER" id="PTHR15735">
    <property type="entry name" value="FCH AND DOUBLE SH3 DOMAINS PROTEIN"/>
    <property type="match status" value="1"/>
</dbReference>
<evidence type="ECO:0000259" key="12">
    <source>
        <dbReference type="PROSITE" id="PS50002"/>
    </source>
</evidence>
<evidence type="ECO:0000313" key="14">
    <source>
        <dbReference type="Proteomes" id="UP000235388"/>
    </source>
</evidence>
<organism evidence="13 14">
    <name type="scientific">Puccinia coronata f. sp. avenae</name>
    <dbReference type="NCBI Taxonomy" id="200324"/>
    <lineage>
        <taxon>Eukaryota</taxon>
        <taxon>Fungi</taxon>
        <taxon>Dikarya</taxon>
        <taxon>Basidiomycota</taxon>
        <taxon>Pucciniomycotina</taxon>
        <taxon>Pucciniomycetes</taxon>
        <taxon>Pucciniales</taxon>
        <taxon>Pucciniaceae</taxon>
        <taxon>Puccinia</taxon>
    </lineage>
</organism>
<dbReference type="AlphaFoldDB" id="A0A2N5U3S6"/>
<evidence type="ECO:0000256" key="4">
    <source>
        <dbReference type="ARBA" id="ARBA00022475"/>
    </source>
</evidence>
<accession>A0A2N5U3S6</accession>
<evidence type="ECO:0000256" key="2">
    <source>
        <dbReference type="ARBA" id="ARBA00009739"/>
    </source>
</evidence>
<feature type="transmembrane region" description="Helical" evidence="11">
    <location>
        <begin position="233"/>
        <end position="256"/>
    </location>
</feature>
<keyword evidence="6 11" id="KW-1133">Transmembrane helix</keyword>
<dbReference type="EMBL" id="PGCJ01000323">
    <property type="protein sequence ID" value="PLW32392.1"/>
    <property type="molecule type" value="Genomic_DNA"/>
</dbReference>
<dbReference type="InterPro" id="IPR036028">
    <property type="entry name" value="SH3-like_dom_sf"/>
</dbReference>
<comment type="caution">
    <text evidence="13">The sequence shown here is derived from an EMBL/GenBank/DDBJ whole genome shotgun (WGS) entry which is preliminary data.</text>
</comment>
<feature type="compositionally biased region" description="Polar residues" evidence="10">
    <location>
        <begin position="362"/>
        <end position="392"/>
    </location>
</feature>
<dbReference type="PROSITE" id="PS50002">
    <property type="entry name" value="SH3"/>
    <property type="match status" value="1"/>
</dbReference>
<keyword evidence="4" id="KW-1003">Cell membrane</keyword>
<evidence type="ECO:0000256" key="6">
    <source>
        <dbReference type="ARBA" id="ARBA00022989"/>
    </source>
</evidence>
<keyword evidence="5 11" id="KW-0812">Transmembrane</keyword>
<evidence type="ECO:0000256" key="11">
    <source>
        <dbReference type="SAM" id="Phobius"/>
    </source>
</evidence>
<reference evidence="13 14" key="1">
    <citation type="submission" date="2017-11" db="EMBL/GenBank/DDBJ databases">
        <title>De novo assembly and phasing of dikaryotic genomes from two isolates of Puccinia coronata f. sp. avenae, the causal agent of oat crown rust.</title>
        <authorList>
            <person name="Miller M.E."/>
            <person name="Zhang Y."/>
            <person name="Omidvar V."/>
            <person name="Sperschneider J."/>
            <person name="Schwessinger B."/>
            <person name="Raley C."/>
            <person name="Palmer J.M."/>
            <person name="Garnica D."/>
            <person name="Upadhyaya N."/>
            <person name="Rathjen J."/>
            <person name="Taylor J.M."/>
            <person name="Park R.F."/>
            <person name="Dodds P.N."/>
            <person name="Hirsch C.D."/>
            <person name="Kianian S.F."/>
            <person name="Figueroa M."/>
        </authorList>
    </citation>
    <scope>NUCLEOTIDE SEQUENCE [LARGE SCALE GENOMIC DNA]</scope>
    <source>
        <strain evidence="13">12NC29</strain>
    </source>
</reference>
<sequence>MRLRSVTTNQCVSCEFVEKRLEDNMSRLKQPSHTFYKLINTLRTPKTLSVRASWFPLHILNLEELVHRVQDSLNSPLKVGRYLIPPFRLGSVSSTLHQHYLPGSFDSRALGIMSTTFADPHAFRLSLILNQPFFLITSLSQVIAWSLTFIVQCLAEARYHASRDSDGAKPTGTPIGIGWFGIFYQLFILCRVLSSVGCESEYQAREPIATLVALNVVIGILCSNSAIYSHHEIALSLYGYGWMILSCLNLLWLLYFTSSDQSRLLSLLNPSFKRKQQIRSSINLRRSVSYSHPNLPNIASEYPGHYVGSHQITLGQNQESRPSLHNEKLENEVTTALLPSNQPYIPEGYGDFDSQRILPNLQYNNPTITHPSPQVHVTPQYTQPNLQSQDLNPYSRPHEASGTQAGQQQHPNVHANRVDPSENSQQLNNQHYQVPTEPQNTAPFLPASIVNYSAMPIIDRAMLSQAYRQEEMRSATHTDSMTPASPLSSQPIEMIKKAKALYAYKASPADPNEIGFEKGETLDILNDSGKWWQARRTTGESGIVPSNYLQMLPNP</sequence>
<keyword evidence="8 11" id="KW-0472">Membrane</keyword>
<dbReference type="OrthoDB" id="5983572at2759"/>
<evidence type="ECO:0000313" key="13">
    <source>
        <dbReference type="EMBL" id="PLW32392.1"/>
    </source>
</evidence>
<dbReference type="CDD" id="cd11855">
    <property type="entry name" value="SH3_Sho1p"/>
    <property type="match status" value="1"/>
</dbReference>
<dbReference type="GO" id="GO:0030833">
    <property type="term" value="P:regulation of actin filament polymerization"/>
    <property type="evidence" value="ECO:0007669"/>
    <property type="project" value="TreeGrafter"/>
</dbReference>
<dbReference type="SUPFAM" id="SSF50044">
    <property type="entry name" value="SH3-domain"/>
    <property type="match status" value="1"/>
</dbReference>
<evidence type="ECO:0000256" key="5">
    <source>
        <dbReference type="ARBA" id="ARBA00022692"/>
    </source>
</evidence>
<comment type="subcellular location">
    <subcellularLocation>
        <location evidence="1">Cell membrane</location>
        <topology evidence="1">Multi-pass membrane protein</topology>
    </subcellularLocation>
</comment>
<keyword evidence="7" id="KW-0346">Stress response</keyword>
<feature type="domain" description="SH3" evidence="12">
    <location>
        <begin position="493"/>
        <end position="554"/>
    </location>
</feature>
<name>A0A2N5U3S6_9BASI</name>
<keyword evidence="14" id="KW-1185">Reference proteome</keyword>